<name>H0UKE6_9BACT</name>
<dbReference type="GO" id="GO:0016787">
    <property type="term" value="F:hydrolase activity"/>
    <property type="evidence" value="ECO:0007669"/>
    <property type="project" value="UniProtKB-KW"/>
</dbReference>
<keyword evidence="4 11" id="KW-0347">Helicase</keyword>
<evidence type="ECO:0000259" key="8">
    <source>
        <dbReference type="PROSITE" id="PS51192"/>
    </source>
</evidence>
<dbReference type="InterPro" id="IPR014001">
    <property type="entry name" value="Helicase_ATP-bd"/>
</dbReference>
<protein>
    <recommendedName>
        <fullName evidence="1">RNA helicase</fullName>
        <ecNumber evidence="1">3.6.4.13</ecNumber>
    </recommendedName>
</protein>
<evidence type="ECO:0000256" key="5">
    <source>
        <dbReference type="ARBA" id="ARBA00022840"/>
    </source>
</evidence>
<dbReference type="RefSeq" id="WP_008522841.1">
    <property type="nucleotide sequence ID" value="NZ_CM001376.1"/>
</dbReference>
<keyword evidence="5" id="KW-0067">ATP-binding</keyword>
<keyword evidence="3" id="KW-0378">Hydrolase</keyword>
<feature type="short sequence motif" description="Q motif" evidence="6">
    <location>
        <begin position="5"/>
        <end position="33"/>
    </location>
</feature>
<evidence type="ECO:0000256" key="7">
    <source>
        <dbReference type="SAM" id="MobiDB-lite"/>
    </source>
</evidence>
<dbReference type="Gene3D" id="3.40.50.300">
    <property type="entry name" value="P-loop containing nucleotide triphosphate hydrolases"/>
    <property type="match status" value="2"/>
</dbReference>
<feature type="compositionally biased region" description="Basic and acidic residues" evidence="7">
    <location>
        <begin position="467"/>
        <end position="477"/>
    </location>
</feature>
<dbReference type="PROSITE" id="PS51194">
    <property type="entry name" value="HELICASE_CTER"/>
    <property type="match status" value="1"/>
</dbReference>
<dbReference type="SUPFAM" id="SSF52540">
    <property type="entry name" value="P-loop containing nucleoside triphosphate hydrolases"/>
    <property type="match status" value="1"/>
</dbReference>
<accession>H0UKE6</accession>
<evidence type="ECO:0000313" key="12">
    <source>
        <dbReference type="Proteomes" id="UP000003806"/>
    </source>
</evidence>
<proteinExistence type="predicted"/>
<dbReference type="GO" id="GO:0005524">
    <property type="term" value="F:ATP binding"/>
    <property type="evidence" value="ECO:0007669"/>
    <property type="project" value="UniProtKB-KW"/>
</dbReference>
<evidence type="ECO:0000256" key="6">
    <source>
        <dbReference type="PROSITE-ProRule" id="PRU00552"/>
    </source>
</evidence>
<dbReference type="Pfam" id="PF00271">
    <property type="entry name" value="Helicase_C"/>
    <property type="match status" value="1"/>
</dbReference>
<organism evidence="11 12">
    <name type="scientific">Jonquetella anthropi DSM 22815</name>
    <dbReference type="NCBI Taxonomy" id="885272"/>
    <lineage>
        <taxon>Bacteria</taxon>
        <taxon>Thermotogati</taxon>
        <taxon>Synergistota</taxon>
        <taxon>Synergistia</taxon>
        <taxon>Synergistales</taxon>
        <taxon>Dethiosulfovibrionaceae</taxon>
        <taxon>Jonquetella</taxon>
    </lineage>
</organism>
<dbReference type="PROSITE" id="PS51192">
    <property type="entry name" value="HELICASE_ATP_BIND_1"/>
    <property type="match status" value="1"/>
</dbReference>
<dbReference type="InterPro" id="IPR014014">
    <property type="entry name" value="RNA_helicase_DEAD_Q_motif"/>
</dbReference>
<dbReference type="STRING" id="885272.JonanDRAFT_0775"/>
<dbReference type="PANTHER" id="PTHR47963:SF8">
    <property type="entry name" value="ATP-DEPENDENT RNA HELICASE DEAD"/>
    <property type="match status" value="1"/>
</dbReference>
<dbReference type="InterPro" id="IPR050547">
    <property type="entry name" value="DEAD_box_RNA_helicases"/>
</dbReference>
<gene>
    <name evidence="11" type="ORF">JonanDRAFT_0775</name>
</gene>
<dbReference type="InterPro" id="IPR001650">
    <property type="entry name" value="Helicase_C-like"/>
</dbReference>
<dbReference type="eggNOG" id="COG0513">
    <property type="taxonomic scope" value="Bacteria"/>
</dbReference>
<dbReference type="CDD" id="cd00268">
    <property type="entry name" value="DEADc"/>
    <property type="match status" value="1"/>
</dbReference>
<feature type="compositionally biased region" description="Basic and acidic residues" evidence="7">
    <location>
        <begin position="448"/>
        <end position="459"/>
    </location>
</feature>
<keyword evidence="2" id="KW-0547">Nucleotide-binding</keyword>
<dbReference type="AlphaFoldDB" id="H0UKE6"/>
<feature type="domain" description="DEAD-box RNA helicase Q" evidence="10">
    <location>
        <begin position="5"/>
        <end position="33"/>
    </location>
</feature>
<feature type="region of interest" description="Disordered" evidence="7">
    <location>
        <begin position="556"/>
        <end position="590"/>
    </location>
</feature>
<dbReference type="GO" id="GO:0003724">
    <property type="term" value="F:RNA helicase activity"/>
    <property type="evidence" value="ECO:0007669"/>
    <property type="project" value="UniProtKB-EC"/>
</dbReference>
<dbReference type="OrthoDB" id="9805696at2"/>
<dbReference type="InterPro" id="IPR005580">
    <property type="entry name" value="DbpA/CsdA_RNA-bd_dom"/>
</dbReference>
<feature type="region of interest" description="Disordered" evidence="7">
    <location>
        <begin position="448"/>
        <end position="482"/>
    </location>
</feature>
<evidence type="ECO:0000256" key="3">
    <source>
        <dbReference type="ARBA" id="ARBA00022801"/>
    </source>
</evidence>
<dbReference type="GO" id="GO:0003723">
    <property type="term" value="F:RNA binding"/>
    <property type="evidence" value="ECO:0007669"/>
    <property type="project" value="TreeGrafter"/>
</dbReference>
<evidence type="ECO:0000313" key="11">
    <source>
        <dbReference type="EMBL" id="EHM13155.1"/>
    </source>
</evidence>
<evidence type="ECO:0000256" key="1">
    <source>
        <dbReference type="ARBA" id="ARBA00012552"/>
    </source>
</evidence>
<evidence type="ECO:0000256" key="2">
    <source>
        <dbReference type="ARBA" id="ARBA00022741"/>
    </source>
</evidence>
<dbReference type="PANTHER" id="PTHR47963">
    <property type="entry name" value="DEAD-BOX ATP-DEPENDENT RNA HELICASE 47, MITOCHONDRIAL"/>
    <property type="match status" value="1"/>
</dbReference>
<dbReference type="EMBL" id="CM001376">
    <property type="protein sequence ID" value="EHM13155.1"/>
    <property type="molecule type" value="Genomic_DNA"/>
</dbReference>
<dbReference type="InterPro" id="IPR011545">
    <property type="entry name" value="DEAD/DEAH_box_helicase_dom"/>
</dbReference>
<feature type="domain" description="Helicase ATP-binding" evidence="8">
    <location>
        <begin position="36"/>
        <end position="210"/>
    </location>
</feature>
<dbReference type="Pfam" id="PF03880">
    <property type="entry name" value="DbpA"/>
    <property type="match status" value="1"/>
</dbReference>
<dbReference type="CDD" id="cd12252">
    <property type="entry name" value="RRM_DbpA"/>
    <property type="match status" value="1"/>
</dbReference>
<dbReference type="InterPro" id="IPR044742">
    <property type="entry name" value="DEAD/DEAH_RhlB"/>
</dbReference>
<sequence>MNEHPLFSDFPLAAPLIKELASRGFDEPTPVQRGVLGQDDWDRDLVVQARTGSGKTLAFLLPVLSELASRLFPGRQTVKALILSPTRELAQQIAQEAASFGRLVGIGTAVLVGGMDMDRQISSLRSGVALAVGTPGRVLDHVKRGTLDLSEIETVVLDEGDTMLDMGFRDEMEAILQAASARKRTWLFSATIPQEVTAVCRRFTTNPVFLSFDDESSQHSDIVHKAYLVPSSQRYEGLVNVLLWERPSLCLIFCRTRSDTADVTERLQKEGFLAMPLHGDMSQRERNTALSSFRSGRIPVLVATNVAARGLDVSGVSHVIQLGVPESLETFVHRSGRTGRAGHEGTNLLVLTPAESSRFKFMMRSTQMKVQWLKVPDFQEISVVQRSVRQEKLLAVEPSEELFSWAHELLETAGEDPTALVAKLLASVTQDEPKGYRLRDSLLQELERRSARREARETPSGRAGFRRPSEEQKKDRYPGSGVSIRIAKGRRDDDWSVGRILGALCGALGVDRTEIGNIKMRETYTEVQLGPKALSQLNSGGRLRLADKGLLSGEGGQNFVPRLGSAPRRRRFDPSGRKIDDGFTKASQKK</sequence>
<reference evidence="11 12" key="1">
    <citation type="submission" date="2011-11" db="EMBL/GenBank/DDBJ databases">
        <title>The Noncontiguous Finished genome of Jonquetella anthropi DSM 22815.</title>
        <authorList>
            <consortium name="US DOE Joint Genome Institute (JGI-PGF)"/>
            <person name="Lucas S."/>
            <person name="Copeland A."/>
            <person name="Lapidus A."/>
            <person name="Glavina del Rio T."/>
            <person name="Dalin E."/>
            <person name="Tice H."/>
            <person name="Bruce D."/>
            <person name="Goodwin L."/>
            <person name="Pitluck S."/>
            <person name="Peters L."/>
            <person name="Mikhailova N."/>
            <person name="Held B."/>
            <person name="Kyrpides N."/>
            <person name="Mavromatis K."/>
            <person name="Ivanova N."/>
            <person name="Markowitz V."/>
            <person name="Cheng J.-F."/>
            <person name="Hugenholtz P."/>
            <person name="Woyke T."/>
            <person name="Wu D."/>
            <person name="Gronow S."/>
            <person name="Wellnitz S."/>
            <person name="Brambilla E."/>
            <person name="Klenk H.-P."/>
            <person name="Eisen J.A."/>
        </authorList>
    </citation>
    <scope>NUCLEOTIDE SEQUENCE [LARGE SCALE GENOMIC DNA]</scope>
    <source>
        <strain evidence="11 12">DSM 22815</strain>
    </source>
</reference>
<evidence type="ECO:0000259" key="9">
    <source>
        <dbReference type="PROSITE" id="PS51194"/>
    </source>
</evidence>
<feature type="compositionally biased region" description="Basic and acidic residues" evidence="7">
    <location>
        <begin position="572"/>
        <end position="583"/>
    </location>
</feature>
<dbReference type="Pfam" id="PF00270">
    <property type="entry name" value="DEAD"/>
    <property type="match status" value="1"/>
</dbReference>
<evidence type="ECO:0000256" key="4">
    <source>
        <dbReference type="ARBA" id="ARBA00022806"/>
    </source>
</evidence>
<keyword evidence="12" id="KW-1185">Reference proteome</keyword>
<dbReference type="InterPro" id="IPR027417">
    <property type="entry name" value="P-loop_NTPase"/>
</dbReference>
<dbReference type="HOGENOM" id="CLU_003041_21_3_0"/>
<dbReference type="EC" id="3.6.4.13" evidence="1"/>
<dbReference type="CDD" id="cd18787">
    <property type="entry name" value="SF2_C_DEAD"/>
    <property type="match status" value="1"/>
</dbReference>
<dbReference type="SMART" id="SM00487">
    <property type="entry name" value="DEXDc"/>
    <property type="match status" value="1"/>
</dbReference>
<dbReference type="Proteomes" id="UP000003806">
    <property type="component" value="Chromosome"/>
</dbReference>
<dbReference type="PROSITE" id="PS51195">
    <property type="entry name" value="Q_MOTIF"/>
    <property type="match status" value="1"/>
</dbReference>
<feature type="domain" description="Helicase C-terminal" evidence="9">
    <location>
        <begin position="237"/>
        <end position="389"/>
    </location>
</feature>
<evidence type="ECO:0000259" key="10">
    <source>
        <dbReference type="PROSITE" id="PS51195"/>
    </source>
</evidence>
<dbReference type="SMART" id="SM00490">
    <property type="entry name" value="HELICc"/>
    <property type="match status" value="1"/>
</dbReference>